<accession>A0A0F4ITB5</accession>
<dbReference type="OrthoDB" id="4198155at2"/>
<name>A0A0F4ITB5_9ACTN</name>
<dbReference type="RefSeq" id="WP_045951501.1">
    <property type="nucleotide sequence ID" value="NZ_JZWV01001151.1"/>
</dbReference>
<dbReference type="EMBL" id="JZWV01001151">
    <property type="protein sequence ID" value="KJY24899.1"/>
    <property type="molecule type" value="Genomic_DNA"/>
</dbReference>
<evidence type="ECO:0000313" key="2">
    <source>
        <dbReference type="Proteomes" id="UP000033551"/>
    </source>
</evidence>
<dbReference type="Proteomes" id="UP000033551">
    <property type="component" value="Unassembled WGS sequence"/>
</dbReference>
<sequence length="224" mass="24500">MDDHFTEALLVLRRFVGVPLPATDWRIRALVRPDGEHIRIRLADAAGQNVLVDLPTSFGRKHGSWWYVGALRRTAGGLAVGTVPVAAERQGIPYVDVAELVGSVVPEAAEVTLDDGIDYLVADLAGDPLWHGATPSAAPELYVLTGFDYHHPGVVRVYLDHEGRTIGVDLPLSDDGRLRPVQWWASTKLIALLNPEEPTTLAAHQTHDAHDPLCEAVYDLTEWA</sequence>
<evidence type="ECO:0000313" key="1">
    <source>
        <dbReference type="EMBL" id="KJY24899.1"/>
    </source>
</evidence>
<comment type="caution">
    <text evidence="1">The sequence shown here is derived from an EMBL/GenBank/DDBJ whole genome shotgun (WGS) entry which is preliminary data.</text>
</comment>
<dbReference type="PATRIC" id="fig|68223.7.peg.3731"/>
<protein>
    <submittedName>
        <fullName evidence="1">Uncharacterized protein</fullName>
    </submittedName>
</protein>
<organism evidence="1 2">
    <name type="scientific">Streptomyces katrae</name>
    <dbReference type="NCBI Taxonomy" id="68223"/>
    <lineage>
        <taxon>Bacteria</taxon>
        <taxon>Bacillati</taxon>
        <taxon>Actinomycetota</taxon>
        <taxon>Actinomycetes</taxon>
        <taxon>Kitasatosporales</taxon>
        <taxon>Streptomycetaceae</taxon>
        <taxon>Streptomyces</taxon>
    </lineage>
</organism>
<proteinExistence type="predicted"/>
<gene>
    <name evidence="1" type="ORF">VR44_34025</name>
</gene>
<keyword evidence="2" id="KW-1185">Reference proteome</keyword>
<dbReference type="AlphaFoldDB" id="A0A0F4ITB5"/>
<reference evidence="1 2" key="1">
    <citation type="submission" date="2015-02" db="EMBL/GenBank/DDBJ databases">
        <authorList>
            <person name="Ju K.-S."/>
            <person name="Doroghazi J.R."/>
            <person name="Metcalf W."/>
        </authorList>
    </citation>
    <scope>NUCLEOTIDE SEQUENCE [LARGE SCALE GENOMIC DNA]</scope>
    <source>
        <strain evidence="1 2">NRRL ISP-5550</strain>
    </source>
</reference>